<sequence>MKLGLRGSRIVLTLGLATACSQGTPPTNHEVVRTTGQAIQGGEVDTTHAFAVGICGGGAPGACQTLCSGALIAPNVVVTARHCIHETPKLIDCAENPKFGAPYHDQTWITTDGNVFQPNTGWHTVARYVVSDQDQFCGNDIALLVLEDMVPESEARPIIPAVQRAMTDSHYTRSFTAVGYGNTGPEDAGFTAGTRRIKRGIGLICPLGASSPCPSIVNPNEFYGGDGLCQGDSGSSAYEDNSFTENDGANAISFGVLSRAFTSADGASCEGSVYTRLDAFRTLVVDTVKSASKDWSLYPQPAWAEAVAPPESDAGTRDSGGPVVAEPPLEPAPTPDASTTPAAIDATDATGCSLAGSRHVATSTYGLLGVLALLVVRRRR</sequence>
<dbReference type="Gene3D" id="2.40.10.10">
    <property type="entry name" value="Trypsin-like serine proteases"/>
    <property type="match status" value="1"/>
</dbReference>
<dbReference type="InterPro" id="IPR050430">
    <property type="entry name" value="Peptidase_S1"/>
</dbReference>
<dbReference type="SUPFAM" id="SSF50494">
    <property type="entry name" value="Trypsin-like serine proteases"/>
    <property type="match status" value="1"/>
</dbReference>
<keyword evidence="2" id="KW-1015">Disulfide bond</keyword>
<dbReference type="PRINTS" id="PR00722">
    <property type="entry name" value="CHYMOTRYPSIN"/>
</dbReference>
<feature type="region of interest" description="Disordered" evidence="3">
    <location>
        <begin position="306"/>
        <end position="343"/>
    </location>
</feature>
<dbReference type="PANTHER" id="PTHR24276:SF98">
    <property type="entry name" value="FI18310P1-RELATED"/>
    <property type="match status" value="1"/>
</dbReference>
<dbReference type="InterPro" id="IPR009003">
    <property type="entry name" value="Peptidase_S1_PA"/>
</dbReference>
<dbReference type="EMBL" id="CP012333">
    <property type="protein sequence ID" value="AKV04778.1"/>
    <property type="molecule type" value="Genomic_DNA"/>
</dbReference>
<dbReference type="OrthoDB" id="5290391at2"/>
<dbReference type="GO" id="GO:0004252">
    <property type="term" value="F:serine-type endopeptidase activity"/>
    <property type="evidence" value="ECO:0007669"/>
    <property type="project" value="InterPro"/>
</dbReference>
<evidence type="ECO:0000313" key="6">
    <source>
        <dbReference type="Proteomes" id="UP000064967"/>
    </source>
</evidence>
<keyword evidence="6" id="KW-1185">Reference proteome</keyword>
<accession>A0A0K1QGD2</accession>
<dbReference type="InterPro" id="IPR043504">
    <property type="entry name" value="Peptidase_S1_PA_chymotrypsin"/>
</dbReference>
<dbReference type="PANTHER" id="PTHR24276">
    <property type="entry name" value="POLYSERASE-RELATED"/>
    <property type="match status" value="1"/>
</dbReference>
<dbReference type="InterPro" id="IPR001254">
    <property type="entry name" value="Trypsin_dom"/>
</dbReference>
<dbReference type="PROSITE" id="PS51257">
    <property type="entry name" value="PROKAR_LIPOPROTEIN"/>
    <property type="match status" value="1"/>
</dbReference>
<dbReference type="Proteomes" id="UP000064967">
    <property type="component" value="Chromosome"/>
</dbReference>
<evidence type="ECO:0000256" key="3">
    <source>
        <dbReference type="SAM" id="MobiDB-lite"/>
    </source>
</evidence>
<evidence type="ECO:0000256" key="1">
    <source>
        <dbReference type="ARBA" id="ARBA00007664"/>
    </source>
</evidence>
<dbReference type="PROSITE" id="PS50240">
    <property type="entry name" value="TRYPSIN_DOM"/>
    <property type="match status" value="1"/>
</dbReference>
<evidence type="ECO:0000313" key="5">
    <source>
        <dbReference type="EMBL" id="AKV04778.1"/>
    </source>
</evidence>
<dbReference type="RefSeq" id="WP_146655342.1">
    <property type="nucleotide sequence ID" value="NZ_CP012333.1"/>
</dbReference>
<dbReference type="GO" id="GO:0006508">
    <property type="term" value="P:proteolysis"/>
    <property type="evidence" value="ECO:0007669"/>
    <property type="project" value="InterPro"/>
</dbReference>
<gene>
    <name evidence="5" type="ORF">AKJ09_11441</name>
</gene>
<comment type="similarity">
    <text evidence="1">Belongs to the peptidase S1 family.</text>
</comment>
<name>A0A0K1QGD2_9BACT</name>
<evidence type="ECO:0000256" key="2">
    <source>
        <dbReference type="ARBA" id="ARBA00023157"/>
    </source>
</evidence>
<protein>
    <recommendedName>
        <fullName evidence="4">Peptidase S1 domain-containing protein</fullName>
    </recommendedName>
</protein>
<reference evidence="5 6" key="1">
    <citation type="submission" date="2015-08" db="EMBL/GenBank/DDBJ databases">
        <authorList>
            <person name="Babu N.S."/>
            <person name="Beckwith C.J."/>
            <person name="Beseler K.G."/>
            <person name="Brison A."/>
            <person name="Carone J.V."/>
            <person name="Caskin T.P."/>
            <person name="Diamond M."/>
            <person name="Durham M.E."/>
            <person name="Foxe J.M."/>
            <person name="Go M."/>
            <person name="Henderson B.A."/>
            <person name="Jones I.B."/>
            <person name="McGettigan J.A."/>
            <person name="Micheletti S.J."/>
            <person name="Nasrallah M.E."/>
            <person name="Ortiz D."/>
            <person name="Piller C.R."/>
            <person name="Privatt S.R."/>
            <person name="Schneider S.L."/>
            <person name="Sharp S."/>
            <person name="Smith T.C."/>
            <person name="Stanton J.D."/>
            <person name="Ullery H.E."/>
            <person name="Wilson R.J."/>
            <person name="Serrano M.G."/>
            <person name="Buck G."/>
            <person name="Lee V."/>
            <person name="Wang Y."/>
            <person name="Carvalho R."/>
            <person name="Voegtly L."/>
            <person name="Shi R."/>
            <person name="Duckworth R."/>
            <person name="Johnson A."/>
            <person name="Loviza R."/>
            <person name="Walstead R."/>
            <person name="Shah Z."/>
            <person name="Kiflezghi M."/>
            <person name="Wade K."/>
            <person name="Ball S.L."/>
            <person name="Bradley K.W."/>
            <person name="Asai D.J."/>
            <person name="Bowman C.A."/>
            <person name="Russell D.A."/>
            <person name="Pope W.H."/>
            <person name="Jacobs-Sera D."/>
            <person name="Hendrix R.W."/>
            <person name="Hatfull G.F."/>
        </authorList>
    </citation>
    <scope>NUCLEOTIDE SEQUENCE [LARGE SCALE GENOMIC DNA]</scope>
    <source>
        <strain evidence="5 6">DSM 27648</strain>
    </source>
</reference>
<dbReference type="SMART" id="SM00020">
    <property type="entry name" value="Tryp_SPc"/>
    <property type="match status" value="1"/>
</dbReference>
<dbReference type="InterPro" id="IPR001314">
    <property type="entry name" value="Peptidase_S1A"/>
</dbReference>
<dbReference type="AlphaFoldDB" id="A0A0K1QGD2"/>
<feature type="domain" description="Peptidase S1" evidence="4">
    <location>
        <begin position="39"/>
        <end position="295"/>
    </location>
</feature>
<organism evidence="5 6">
    <name type="scientific">Labilithrix luteola</name>
    <dbReference type="NCBI Taxonomy" id="1391654"/>
    <lineage>
        <taxon>Bacteria</taxon>
        <taxon>Pseudomonadati</taxon>
        <taxon>Myxococcota</taxon>
        <taxon>Polyangia</taxon>
        <taxon>Polyangiales</taxon>
        <taxon>Labilitrichaceae</taxon>
        <taxon>Labilithrix</taxon>
    </lineage>
</organism>
<dbReference type="STRING" id="1391654.AKJ09_11441"/>
<evidence type="ECO:0000259" key="4">
    <source>
        <dbReference type="PROSITE" id="PS50240"/>
    </source>
</evidence>
<dbReference type="Pfam" id="PF00089">
    <property type="entry name" value="Trypsin"/>
    <property type="match status" value="1"/>
</dbReference>
<dbReference type="KEGG" id="llu:AKJ09_11441"/>
<proteinExistence type="inferred from homology"/>